<dbReference type="SUPFAM" id="SSF56112">
    <property type="entry name" value="Protein kinase-like (PK-like)"/>
    <property type="match status" value="1"/>
</dbReference>
<dbReference type="Gene3D" id="2.10.25.10">
    <property type="entry name" value="Laminin"/>
    <property type="match status" value="2"/>
</dbReference>
<dbReference type="InterPro" id="IPR000719">
    <property type="entry name" value="Prot_kinase_dom"/>
</dbReference>
<protein>
    <submittedName>
        <fullName evidence="23">Uncharacterized protein</fullName>
    </submittedName>
</protein>
<dbReference type="GO" id="GO:0005509">
    <property type="term" value="F:calcium ion binding"/>
    <property type="evidence" value="ECO:0007669"/>
    <property type="project" value="InterPro"/>
</dbReference>
<dbReference type="FunFam" id="2.10.25.10:FF:000038">
    <property type="entry name" value="Fibrillin 2"/>
    <property type="match status" value="1"/>
</dbReference>
<evidence type="ECO:0000256" key="20">
    <source>
        <dbReference type="SAM" id="SignalP"/>
    </source>
</evidence>
<dbReference type="InterPro" id="IPR025287">
    <property type="entry name" value="WAK_GUB"/>
</dbReference>
<dbReference type="SUPFAM" id="SSF57196">
    <property type="entry name" value="EGF/Laminin"/>
    <property type="match status" value="1"/>
</dbReference>
<dbReference type="GO" id="GO:0005524">
    <property type="term" value="F:ATP binding"/>
    <property type="evidence" value="ECO:0007669"/>
    <property type="project" value="UniProtKB-UniRule"/>
</dbReference>
<evidence type="ECO:0000313" key="24">
    <source>
        <dbReference type="Proteomes" id="UP000631114"/>
    </source>
</evidence>
<keyword evidence="6 19" id="KW-0812">Transmembrane</keyword>
<dbReference type="Pfam" id="PF00069">
    <property type="entry name" value="Pkinase"/>
    <property type="match status" value="1"/>
</dbReference>
<dbReference type="InterPro" id="IPR018097">
    <property type="entry name" value="EGF_Ca-bd_CS"/>
</dbReference>
<keyword evidence="9 18" id="KW-0547">Nucleotide-binding</keyword>
<dbReference type="InterPro" id="IPR008271">
    <property type="entry name" value="Ser/Thr_kinase_AS"/>
</dbReference>
<evidence type="ECO:0000256" key="4">
    <source>
        <dbReference type="ARBA" id="ARBA00022553"/>
    </source>
</evidence>
<evidence type="ECO:0000256" key="8">
    <source>
        <dbReference type="ARBA" id="ARBA00022737"/>
    </source>
</evidence>
<dbReference type="PANTHER" id="PTHR27005">
    <property type="entry name" value="WALL-ASSOCIATED RECEPTOR KINASE-LIKE 21"/>
    <property type="match status" value="1"/>
</dbReference>
<evidence type="ECO:0000256" key="18">
    <source>
        <dbReference type="PROSITE-ProRule" id="PRU10141"/>
    </source>
</evidence>
<dbReference type="AlphaFoldDB" id="A0A835HSC6"/>
<dbReference type="EMBL" id="JADFTS010000006">
    <property type="protein sequence ID" value="KAF9602323.1"/>
    <property type="molecule type" value="Genomic_DNA"/>
</dbReference>
<evidence type="ECO:0000256" key="13">
    <source>
        <dbReference type="ARBA" id="ARBA00023136"/>
    </source>
</evidence>
<feature type="transmembrane region" description="Helical" evidence="19">
    <location>
        <begin position="359"/>
        <end position="381"/>
    </location>
</feature>
<comment type="caution">
    <text evidence="17">Lacks conserved residue(s) required for the propagation of feature annotation.</text>
</comment>
<dbReference type="FunFam" id="1.10.510.10:FF:000084">
    <property type="entry name" value="Wall-associated receptor kinase 2"/>
    <property type="match status" value="1"/>
</dbReference>
<dbReference type="GO" id="GO:0005886">
    <property type="term" value="C:plasma membrane"/>
    <property type="evidence" value="ECO:0007669"/>
    <property type="project" value="TreeGrafter"/>
</dbReference>
<dbReference type="Gene3D" id="1.10.510.10">
    <property type="entry name" value="Transferase(Phosphotransferase) domain 1"/>
    <property type="match status" value="1"/>
</dbReference>
<evidence type="ECO:0000259" key="22">
    <source>
        <dbReference type="PROSITE" id="PS50026"/>
    </source>
</evidence>
<dbReference type="GO" id="GO:0007166">
    <property type="term" value="P:cell surface receptor signaling pathway"/>
    <property type="evidence" value="ECO:0007669"/>
    <property type="project" value="InterPro"/>
</dbReference>
<keyword evidence="13 19" id="KW-0472">Membrane</keyword>
<evidence type="ECO:0000256" key="5">
    <source>
        <dbReference type="ARBA" id="ARBA00022679"/>
    </source>
</evidence>
<dbReference type="CDD" id="cd00054">
    <property type="entry name" value="EGF_CA"/>
    <property type="match status" value="1"/>
</dbReference>
<dbReference type="InterPro" id="IPR000152">
    <property type="entry name" value="EGF-type_Asp/Asn_hydroxyl_site"/>
</dbReference>
<feature type="signal peptide" evidence="20">
    <location>
        <begin position="1"/>
        <end position="28"/>
    </location>
</feature>
<keyword evidence="15" id="KW-0325">Glycoprotein</keyword>
<evidence type="ECO:0000256" key="2">
    <source>
        <dbReference type="ARBA" id="ARBA00022527"/>
    </source>
</evidence>
<keyword evidence="11 18" id="KW-0067">ATP-binding</keyword>
<dbReference type="PROSITE" id="PS00107">
    <property type="entry name" value="PROTEIN_KINASE_ATP"/>
    <property type="match status" value="1"/>
</dbReference>
<feature type="binding site" evidence="18">
    <location>
        <position position="467"/>
    </location>
    <ligand>
        <name>ATP</name>
        <dbReference type="ChEBI" id="CHEBI:30616"/>
    </ligand>
</feature>
<dbReference type="Proteomes" id="UP000631114">
    <property type="component" value="Unassembled WGS sequence"/>
</dbReference>
<dbReference type="PROSITE" id="PS50026">
    <property type="entry name" value="EGF_3"/>
    <property type="match status" value="1"/>
</dbReference>
<feature type="domain" description="Protein kinase" evidence="21">
    <location>
        <begin position="438"/>
        <end position="720"/>
    </location>
</feature>
<dbReference type="Pfam" id="PF13947">
    <property type="entry name" value="GUB_WAK_bind"/>
    <property type="match status" value="1"/>
</dbReference>
<keyword evidence="7 20" id="KW-0732">Signal</keyword>
<evidence type="ECO:0000256" key="9">
    <source>
        <dbReference type="ARBA" id="ARBA00022741"/>
    </source>
</evidence>
<evidence type="ECO:0000256" key="6">
    <source>
        <dbReference type="ARBA" id="ARBA00022692"/>
    </source>
</evidence>
<dbReference type="SMART" id="SM00220">
    <property type="entry name" value="S_TKc"/>
    <property type="match status" value="1"/>
</dbReference>
<keyword evidence="2" id="KW-0723">Serine/threonine-protein kinase</keyword>
<name>A0A835HSC6_9MAGN</name>
<evidence type="ECO:0000256" key="1">
    <source>
        <dbReference type="ARBA" id="ARBA00004479"/>
    </source>
</evidence>
<keyword evidence="3 17" id="KW-0245">EGF-like domain</keyword>
<keyword evidence="5" id="KW-0808">Transferase</keyword>
<dbReference type="InterPro" id="IPR001881">
    <property type="entry name" value="EGF-like_Ca-bd_dom"/>
</dbReference>
<dbReference type="InterPro" id="IPR017441">
    <property type="entry name" value="Protein_kinase_ATP_BS"/>
</dbReference>
<feature type="domain" description="EGF-like" evidence="22">
    <location>
        <begin position="303"/>
        <end position="341"/>
    </location>
</feature>
<dbReference type="SMART" id="SM00179">
    <property type="entry name" value="EGF_CA"/>
    <property type="match status" value="2"/>
</dbReference>
<evidence type="ECO:0000313" key="23">
    <source>
        <dbReference type="EMBL" id="KAF9602323.1"/>
    </source>
</evidence>
<comment type="subcellular location">
    <subcellularLocation>
        <location evidence="1">Membrane</location>
        <topology evidence="1">Single-pass type I membrane protein</topology>
    </subcellularLocation>
</comment>
<evidence type="ECO:0000259" key="21">
    <source>
        <dbReference type="PROSITE" id="PS50011"/>
    </source>
</evidence>
<evidence type="ECO:0000256" key="10">
    <source>
        <dbReference type="ARBA" id="ARBA00022777"/>
    </source>
</evidence>
<dbReference type="PANTHER" id="PTHR27005:SF353">
    <property type="entry name" value="WALL-ASSOCIATED RECEPTOR KINASE-LIKE 22"/>
    <property type="match status" value="1"/>
</dbReference>
<dbReference type="PROSITE" id="PS00108">
    <property type="entry name" value="PROTEIN_KINASE_ST"/>
    <property type="match status" value="1"/>
</dbReference>
<accession>A0A835HSC6</accession>
<dbReference type="SMART" id="SM00181">
    <property type="entry name" value="EGF"/>
    <property type="match status" value="2"/>
</dbReference>
<evidence type="ECO:0000256" key="16">
    <source>
        <dbReference type="ARBA" id="ARBA00058961"/>
    </source>
</evidence>
<sequence length="746" mass="82129">MVECMATYKQIFPTVLFLCICLGLSTYAENLTLPDCASRCGNLSIPYPFGIGKGCYRDKGFEVLCRSNDSILVPYLGVTGSLILELSMDRVRVQGWSVTNCFDRSGNGDRKTVMLNPSSSPFTFSNTQNILSAFGCDIFAYITDPDDIQMTYLTGCVSLCNSRTINLNVSNGTCAGIGCCQIAIPSRLKAFKLKVDSINIQNRSWAFDFNGCSFAAVDDGQFSNTNKLATSYMTGSLNYTGSSSAVLDWAIGEETCEEAKRNASNFACKDNSKCIDSSNGQGYQCRCLEGFRGNPYLLRGCQDIDECKGLNQPCNETATCVNGPGYYYCECPPGLGGDGTINGSGCLLLSPNGANGHSFVLVAIIMGATFLVGLLLPQEIVSRLYKKLKKRRTIKLRRKFFKKNGGLLLEQQISSGEGRVDRIKIFVTKELVKATDNFSNSRILGTGGSGTVYKGMLTDGKIVAVKKSIIVDESQIGQFINELVILSQINHRNVVKLLGCCLETEVPLLVYEYISSGTLSHHLHDDMLKSSISWEHRLRISIEIAGALSYLHSSASTPIFHRDIKSSNILLDENYRAKVSDFGISRSVPYEKTHLTTLVQGTFGYLDPEYFHSGQFTDKSDVYSFGIVLVELLTGQKPISPTRSEEEKNLAMLFISYLKQDRLGEIIETLVLNEAKKEEVLVVAKLAKRCLKLVGKKRPTMKEVVAELEGLRTNQEGPYLGQNCNETKSLVHHRHPLSSLSLSGPR</sequence>
<dbReference type="InterPro" id="IPR000742">
    <property type="entry name" value="EGF"/>
</dbReference>
<gene>
    <name evidence="23" type="ORF">IFM89_026480</name>
</gene>
<keyword evidence="14" id="KW-1015">Disulfide bond</keyword>
<evidence type="ECO:0000256" key="3">
    <source>
        <dbReference type="ARBA" id="ARBA00022536"/>
    </source>
</evidence>
<dbReference type="PROSITE" id="PS01187">
    <property type="entry name" value="EGF_CA"/>
    <property type="match status" value="1"/>
</dbReference>
<evidence type="ECO:0000256" key="7">
    <source>
        <dbReference type="ARBA" id="ARBA00022729"/>
    </source>
</evidence>
<evidence type="ECO:0000256" key="19">
    <source>
        <dbReference type="SAM" id="Phobius"/>
    </source>
</evidence>
<comment type="function">
    <text evidence="16">Serine/threonine-protein kinase that may function as a signaling receptor of extracellular matrix component. Binding to pectin may have significance in the control of cell expansion, morphogenesis and development.</text>
</comment>
<evidence type="ECO:0000256" key="15">
    <source>
        <dbReference type="ARBA" id="ARBA00023180"/>
    </source>
</evidence>
<evidence type="ECO:0000256" key="14">
    <source>
        <dbReference type="ARBA" id="ARBA00023157"/>
    </source>
</evidence>
<keyword evidence="4" id="KW-0597">Phosphoprotein</keyword>
<keyword evidence="8" id="KW-0677">Repeat</keyword>
<dbReference type="InterPro" id="IPR045274">
    <property type="entry name" value="WAK-like"/>
</dbReference>
<dbReference type="GO" id="GO:0030247">
    <property type="term" value="F:polysaccharide binding"/>
    <property type="evidence" value="ECO:0007669"/>
    <property type="project" value="InterPro"/>
</dbReference>
<feature type="chain" id="PRO_5032377080" evidence="20">
    <location>
        <begin position="29"/>
        <end position="746"/>
    </location>
</feature>
<evidence type="ECO:0000256" key="17">
    <source>
        <dbReference type="PROSITE-ProRule" id="PRU00076"/>
    </source>
</evidence>
<proteinExistence type="predicted"/>
<evidence type="ECO:0000256" key="12">
    <source>
        <dbReference type="ARBA" id="ARBA00022989"/>
    </source>
</evidence>
<dbReference type="PROSITE" id="PS50011">
    <property type="entry name" value="PROTEIN_KINASE_DOM"/>
    <property type="match status" value="1"/>
</dbReference>
<dbReference type="Gene3D" id="3.30.200.20">
    <property type="entry name" value="Phosphorylase Kinase, domain 1"/>
    <property type="match status" value="1"/>
</dbReference>
<dbReference type="FunFam" id="3.30.200.20:FF:000043">
    <property type="entry name" value="Wall-associated receptor kinase 2"/>
    <property type="match status" value="1"/>
</dbReference>
<keyword evidence="24" id="KW-1185">Reference proteome</keyword>
<organism evidence="23 24">
    <name type="scientific">Coptis chinensis</name>
    <dbReference type="NCBI Taxonomy" id="261450"/>
    <lineage>
        <taxon>Eukaryota</taxon>
        <taxon>Viridiplantae</taxon>
        <taxon>Streptophyta</taxon>
        <taxon>Embryophyta</taxon>
        <taxon>Tracheophyta</taxon>
        <taxon>Spermatophyta</taxon>
        <taxon>Magnoliopsida</taxon>
        <taxon>Ranunculales</taxon>
        <taxon>Ranunculaceae</taxon>
        <taxon>Coptidoideae</taxon>
        <taxon>Coptis</taxon>
    </lineage>
</organism>
<dbReference type="OrthoDB" id="4062651at2759"/>
<dbReference type="InterPro" id="IPR011009">
    <property type="entry name" value="Kinase-like_dom_sf"/>
</dbReference>
<dbReference type="FunFam" id="2.10.25.10:FF:000628">
    <property type="entry name" value="Wall-associated receptor kinase 2"/>
    <property type="match status" value="1"/>
</dbReference>
<evidence type="ECO:0000256" key="11">
    <source>
        <dbReference type="ARBA" id="ARBA00022840"/>
    </source>
</evidence>
<dbReference type="CDD" id="cd14066">
    <property type="entry name" value="STKc_IRAK"/>
    <property type="match status" value="1"/>
</dbReference>
<keyword evidence="12 19" id="KW-1133">Transmembrane helix</keyword>
<reference evidence="23 24" key="1">
    <citation type="submission" date="2020-10" db="EMBL/GenBank/DDBJ databases">
        <title>The Coptis chinensis genome and diversification of protoberbering-type alkaloids.</title>
        <authorList>
            <person name="Wang B."/>
            <person name="Shu S."/>
            <person name="Song C."/>
            <person name="Liu Y."/>
        </authorList>
    </citation>
    <scope>NUCLEOTIDE SEQUENCE [LARGE SCALE GENOMIC DNA]</scope>
    <source>
        <strain evidence="23">HL-2020</strain>
        <tissue evidence="23">Leaf</tissue>
    </source>
</reference>
<dbReference type="PROSITE" id="PS00010">
    <property type="entry name" value="ASX_HYDROXYL"/>
    <property type="match status" value="1"/>
</dbReference>
<comment type="caution">
    <text evidence="23">The sequence shown here is derived from an EMBL/GenBank/DDBJ whole genome shotgun (WGS) entry which is preliminary data.</text>
</comment>
<dbReference type="GO" id="GO:0004674">
    <property type="term" value="F:protein serine/threonine kinase activity"/>
    <property type="evidence" value="ECO:0007669"/>
    <property type="project" value="UniProtKB-KW"/>
</dbReference>
<dbReference type="Pfam" id="PF07645">
    <property type="entry name" value="EGF_CA"/>
    <property type="match status" value="1"/>
</dbReference>
<dbReference type="InterPro" id="IPR049883">
    <property type="entry name" value="NOTCH1_EGF-like"/>
</dbReference>
<keyword evidence="10" id="KW-0418">Kinase</keyword>